<dbReference type="EC" id="5.2.1.8" evidence="2 5"/>
<dbReference type="EMBL" id="JAGRRH010000014">
    <property type="protein sequence ID" value="KAG7359103.1"/>
    <property type="molecule type" value="Genomic_DNA"/>
</dbReference>
<evidence type="ECO:0000256" key="1">
    <source>
        <dbReference type="ARBA" id="ARBA00000971"/>
    </source>
</evidence>
<reference evidence="8" key="2">
    <citation type="submission" date="2021-04" db="EMBL/GenBank/DDBJ databases">
        <authorList>
            <person name="Podell S."/>
        </authorList>
    </citation>
    <scope>NUCLEOTIDE SEQUENCE</scope>
    <source>
        <strain evidence="8">Hildebrandi</strain>
    </source>
</reference>
<gene>
    <name evidence="8" type="ORF">IV203_015692</name>
</gene>
<dbReference type="InterPro" id="IPR001179">
    <property type="entry name" value="PPIase_FKBP_dom"/>
</dbReference>
<reference evidence="8" key="1">
    <citation type="journal article" date="2021" name="Sci. Rep.">
        <title>Diploid genomic architecture of Nitzschia inconspicua, an elite biomass production diatom.</title>
        <authorList>
            <person name="Oliver A."/>
            <person name="Podell S."/>
            <person name="Pinowska A."/>
            <person name="Traller J.C."/>
            <person name="Smith S.R."/>
            <person name="McClure R."/>
            <person name="Beliaev A."/>
            <person name="Bohutskyi P."/>
            <person name="Hill E.A."/>
            <person name="Rabines A."/>
            <person name="Zheng H."/>
            <person name="Allen L.Z."/>
            <person name="Kuo A."/>
            <person name="Grigoriev I.V."/>
            <person name="Allen A.E."/>
            <person name="Hazlebeck D."/>
            <person name="Allen E.E."/>
        </authorList>
    </citation>
    <scope>NUCLEOTIDE SEQUENCE</scope>
    <source>
        <strain evidence="8">Hildebrandi</strain>
    </source>
</reference>
<evidence type="ECO:0000313" key="8">
    <source>
        <dbReference type="EMBL" id="KAG7359103.1"/>
    </source>
</evidence>
<evidence type="ECO:0000256" key="3">
    <source>
        <dbReference type="ARBA" id="ARBA00023110"/>
    </source>
</evidence>
<dbReference type="PROSITE" id="PS50059">
    <property type="entry name" value="FKBP_PPIASE"/>
    <property type="match status" value="1"/>
</dbReference>
<dbReference type="OrthoDB" id="77911at2759"/>
<name>A0A9K3LCP7_9STRA</name>
<feature type="domain" description="PPIase FKBP-type" evidence="7">
    <location>
        <begin position="165"/>
        <end position="257"/>
    </location>
</feature>
<keyword evidence="9" id="KW-1185">Reference proteome</keyword>
<evidence type="ECO:0000259" key="7">
    <source>
        <dbReference type="PROSITE" id="PS50059"/>
    </source>
</evidence>
<accession>A0A9K3LCP7</accession>
<dbReference type="PANTHER" id="PTHR43811:SF17">
    <property type="entry name" value="PEPTIDYL-PROLYL CIS-TRANS ISOMERASE FKBP16-3, CHLOROPLASTIC"/>
    <property type="match status" value="1"/>
</dbReference>
<dbReference type="AlphaFoldDB" id="A0A9K3LCP7"/>
<comment type="catalytic activity">
    <reaction evidence="1 5">
        <text>[protein]-peptidylproline (omega=180) = [protein]-peptidylproline (omega=0)</text>
        <dbReference type="Rhea" id="RHEA:16237"/>
        <dbReference type="Rhea" id="RHEA-COMP:10747"/>
        <dbReference type="Rhea" id="RHEA-COMP:10748"/>
        <dbReference type="ChEBI" id="CHEBI:83833"/>
        <dbReference type="ChEBI" id="CHEBI:83834"/>
        <dbReference type="EC" id="5.2.1.8"/>
    </reaction>
</comment>
<evidence type="ECO:0000313" key="9">
    <source>
        <dbReference type="Proteomes" id="UP000693970"/>
    </source>
</evidence>
<comment type="caution">
    <text evidence="8">The sequence shown here is derived from an EMBL/GenBank/DDBJ whole genome shotgun (WGS) entry which is preliminary data.</text>
</comment>
<keyword evidence="4 5" id="KW-0413">Isomerase</keyword>
<organism evidence="8 9">
    <name type="scientific">Nitzschia inconspicua</name>
    <dbReference type="NCBI Taxonomy" id="303405"/>
    <lineage>
        <taxon>Eukaryota</taxon>
        <taxon>Sar</taxon>
        <taxon>Stramenopiles</taxon>
        <taxon>Ochrophyta</taxon>
        <taxon>Bacillariophyta</taxon>
        <taxon>Bacillariophyceae</taxon>
        <taxon>Bacillariophycidae</taxon>
        <taxon>Bacillariales</taxon>
        <taxon>Bacillariaceae</taxon>
        <taxon>Nitzschia</taxon>
    </lineage>
</organism>
<evidence type="ECO:0000256" key="6">
    <source>
        <dbReference type="SAM" id="MobiDB-lite"/>
    </source>
</evidence>
<evidence type="ECO:0000256" key="4">
    <source>
        <dbReference type="ARBA" id="ARBA00023235"/>
    </source>
</evidence>
<keyword evidence="3 5" id="KW-0697">Rotamase</keyword>
<proteinExistence type="predicted"/>
<dbReference type="Proteomes" id="UP000693970">
    <property type="component" value="Unassembled WGS sequence"/>
</dbReference>
<dbReference type="GO" id="GO:0003755">
    <property type="term" value="F:peptidyl-prolyl cis-trans isomerase activity"/>
    <property type="evidence" value="ECO:0007669"/>
    <property type="project" value="UniProtKB-KW"/>
</dbReference>
<evidence type="ECO:0000256" key="5">
    <source>
        <dbReference type="PROSITE-ProRule" id="PRU00277"/>
    </source>
</evidence>
<sequence>MSCSRNEKNQEEEEENEARQTSARPASFKRSEESNSTILNSYKISNTGKTGSQSQKPTAKPGTNDTVSIIDCNMRVPKAIICTVAAAALPASTEAWTSKMPSGTNPQITRKSALETLLQGGAATVAASLMVQQGALSPAFAAETLPSGVTYEVLKKGDGPKPEIGELVAIRFAAYFGDRKIDDIFETPEPYYTRLGSGGLLKGVESTLPEMRVGDRWKLVIPGSLAFGPKGRPASAGKPRIPPDAEITFDVEMVGLPGKEPELIELIGDV</sequence>
<dbReference type="Pfam" id="PF00254">
    <property type="entry name" value="FKBP_C"/>
    <property type="match status" value="1"/>
</dbReference>
<feature type="region of interest" description="Disordered" evidence="6">
    <location>
        <begin position="1"/>
        <end position="65"/>
    </location>
</feature>
<evidence type="ECO:0000256" key="2">
    <source>
        <dbReference type="ARBA" id="ARBA00013194"/>
    </source>
</evidence>
<dbReference type="PANTHER" id="PTHR43811">
    <property type="entry name" value="FKBP-TYPE PEPTIDYL-PROLYL CIS-TRANS ISOMERASE FKPA"/>
    <property type="match status" value="1"/>
</dbReference>
<feature type="compositionally biased region" description="Polar residues" evidence="6">
    <location>
        <begin position="34"/>
        <end position="65"/>
    </location>
</feature>
<protein>
    <recommendedName>
        <fullName evidence="2 5">peptidylprolyl isomerase</fullName>
        <ecNumber evidence="2 5">5.2.1.8</ecNumber>
    </recommendedName>
</protein>